<evidence type="ECO:0000313" key="1">
    <source>
        <dbReference type="EMBL" id="MDQ9073223.1"/>
    </source>
</evidence>
<sequence length="50" mass="5680">MNAAEAFLAFNFKTEESTQIILKNIDNFQGLNDYVNKISNESTRVIVSLQ</sequence>
<evidence type="ECO:0000313" key="2">
    <source>
        <dbReference type="Proteomes" id="UP001243195"/>
    </source>
</evidence>
<name>A0AAW8JLU0_9GAMM</name>
<organism evidence="1 2">
    <name type="scientific">Acinetobacter gerneri</name>
    <dbReference type="NCBI Taxonomy" id="202952"/>
    <lineage>
        <taxon>Bacteria</taxon>
        <taxon>Pseudomonadati</taxon>
        <taxon>Pseudomonadota</taxon>
        <taxon>Gammaproteobacteria</taxon>
        <taxon>Moraxellales</taxon>
        <taxon>Moraxellaceae</taxon>
        <taxon>Acinetobacter</taxon>
    </lineage>
</organism>
<protein>
    <submittedName>
        <fullName evidence="1">Uncharacterized protein</fullName>
    </submittedName>
</protein>
<reference evidence="1" key="1">
    <citation type="submission" date="2023-08" db="EMBL/GenBank/DDBJ databases">
        <title>Emergence of clinically-relevant ST2 carbapenem-resistant Acinetobacter baumannii strains in hospital sewages in Zhejiang, East of China.</title>
        <authorList>
            <person name="Kaichao C."/>
            <person name="Zhang R."/>
        </authorList>
    </citation>
    <scope>NUCLEOTIDE SEQUENCE</scope>
    <source>
        <strain evidence="1">M-SY-60</strain>
    </source>
</reference>
<gene>
    <name evidence="1" type="ORF">RFH51_17370</name>
</gene>
<dbReference type="EMBL" id="JAVIDA010000037">
    <property type="protein sequence ID" value="MDQ9073223.1"/>
    <property type="molecule type" value="Genomic_DNA"/>
</dbReference>
<proteinExistence type="predicted"/>
<dbReference type="Proteomes" id="UP001243195">
    <property type="component" value="Unassembled WGS sequence"/>
</dbReference>
<comment type="caution">
    <text evidence="1">The sequence shown here is derived from an EMBL/GenBank/DDBJ whole genome shotgun (WGS) entry which is preliminary data.</text>
</comment>
<dbReference type="RefSeq" id="WP_308957254.1">
    <property type="nucleotide sequence ID" value="NZ_JAVICY010000039.1"/>
</dbReference>
<dbReference type="AlphaFoldDB" id="A0AAW8JLU0"/>
<accession>A0AAW8JLU0</accession>